<name>A0A6C0KHA4_9ZZZZ</name>
<evidence type="ECO:0000313" key="6">
    <source>
        <dbReference type="EMBL" id="QHU15654.1"/>
    </source>
</evidence>
<feature type="transmembrane region" description="Helical" evidence="4">
    <location>
        <begin position="520"/>
        <end position="537"/>
    </location>
</feature>
<dbReference type="InterPro" id="IPR025660">
    <property type="entry name" value="Pept_his_AS"/>
</dbReference>
<protein>
    <recommendedName>
        <fullName evidence="5">Peptidase C1A papain C-terminal domain-containing protein</fullName>
    </recommendedName>
</protein>
<feature type="region of interest" description="Disordered" evidence="3">
    <location>
        <begin position="461"/>
        <end position="513"/>
    </location>
</feature>
<accession>A0A6C0KHA4</accession>
<dbReference type="SMART" id="SM00645">
    <property type="entry name" value="Pept_C1"/>
    <property type="match status" value="1"/>
</dbReference>
<dbReference type="InterPro" id="IPR013128">
    <property type="entry name" value="Peptidase_C1A"/>
</dbReference>
<organism evidence="6">
    <name type="scientific">viral metagenome</name>
    <dbReference type="NCBI Taxonomy" id="1070528"/>
    <lineage>
        <taxon>unclassified sequences</taxon>
        <taxon>metagenomes</taxon>
        <taxon>organismal metagenomes</taxon>
    </lineage>
</organism>
<dbReference type="Pfam" id="PF00112">
    <property type="entry name" value="Peptidase_C1"/>
    <property type="match status" value="2"/>
</dbReference>
<evidence type="ECO:0000256" key="4">
    <source>
        <dbReference type="SAM" id="Phobius"/>
    </source>
</evidence>
<dbReference type="InterPro" id="IPR038765">
    <property type="entry name" value="Papain-like_cys_pep_sf"/>
</dbReference>
<dbReference type="SUPFAM" id="SSF54001">
    <property type="entry name" value="Cysteine proteinases"/>
    <property type="match status" value="1"/>
</dbReference>
<dbReference type="Gene3D" id="3.90.70.10">
    <property type="entry name" value="Cysteine proteinases"/>
    <property type="match status" value="1"/>
</dbReference>
<dbReference type="PRINTS" id="PR00705">
    <property type="entry name" value="PAPAIN"/>
</dbReference>
<keyword evidence="2" id="KW-1015">Disulfide bond</keyword>
<proteinExistence type="inferred from homology"/>
<dbReference type="PANTHER" id="PTHR12411">
    <property type="entry name" value="CYSTEINE PROTEASE FAMILY C1-RELATED"/>
    <property type="match status" value="1"/>
</dbReference>
<dbReference type="GO" id="GO:0008234">
    <property type="term" value="F:cysteine-type peptidase activity"/>
    <property type="evidence" value="ECO:0007669"/>
    <property type="project" value="InterPro"/>
</dbReference>
<keyword evidence="4" id="KW-1133">Transmembrane helix</keyword>
<dbReference type="PROSITE" id="PS00640">
    <property type="entry name" value="THIOL_PROTEASE_ASN"/>
    <property type="match status" value="1"/>
</dbReference>
<comment type="similarity">
    <text evidence="1">Belongs to the peptidase C1 family.</text>
</comment>
<sequence>MSNSDRKLREFMKANLQTDHVLKFSKTKMAKLKASSTPGETVSDHTTVGLLGATFSLPDSKKFKVAKKVLRADETLLPESWNNYTLPAPKDDADKAKYYKKVDLSPTKYNISTRPQAQKKCGSCFAFACATAISDAFVFGKNLSYNPLNSPLDIMSCVNDGSNDKCDGGNPLGVLTFLSENNGITSSHCVSYDNWVAGDKLTSDAIPTCAGCYIKQCGDPKPKPNRYQIKAPVFITSSDATSNGDKVDGVGDSAIHDIKLHLLQYGAAITGFAVLNNFLNDPDGSFHETNGVYFENKVYDAGKSDGAAKGAEKKKGDDPFVCAGGHAVCIVGWGVSAKPITVYFPNDTDPAKKSVTLQNCPYWVVRNSWGKDWGDGGYFKMAMYQKVNQDGAEYEINPNVAFERFRSYSAKMMDKDGNVTTQEMPIGGVIMIEPSDIVPDTQEPRDAPPYTNDEMRKFYCSDSELPPSSQPSMKDSSEKSSGSSPPPKSASLSVSHKSNLDKKETNGTNGTNSTNGNNNFLFFIFILACIGGLFYYFKYFKKTRK</sequence>
<evidence type="ECO:0000259" key="5">
    <source>
        <dbReference type="SMART" id="SM00645"/>
    </source>
</evidence>
<dbReference type="AlphaFoldDB" id="A0A6C0KHA4"/>
<dbReference type="EMBL" id="MN740867">
    <property type="protein sequence ID" value="QHU15654.1"/>
    <property type="molecule type" value="Genomic_DNA"/>
</dbReference>
<feature type="compositionally biased region" description="Low complexity" evidence="3">
    <location>
        <begin position="466"/>
        <end position="495"/>
    </location>
</feature>
<keyword evidence="4" id="KW-0472">Membrane</keyword>
<reference evidence="6" key="1">
    <citation type="journal article" date="2020" name="Nature">
        <title>Giant virus diversity and host interactions through global metagenomics.</title>
        <authorList>
            <person name="Schulz F."/>
            <person name="Roux S."/>
            <person name="Paez-Espino D."/>
            <person name="Jungbluth S."/>
            <person name="Walsh D.A."/>
            <person name="Denef V.J."/>
            <person name="McMahon K.D."/>
            <person name="Konstantinidis K.T."/>
            <person name="Eloe-Fadrosh E.A."/>
            <person name="Kyrpides N.C."/>
            <person name="Woyke T."/>
        </authorList>
    </citation>
    <scope>NUCLEOTIDE SEQUENCE</scope>
    <source>
        <strain evidence="6">GVMAG-S-3300010158-109</strain>
    </source>
</reference>
<keyword evidence="4" id="KW-0812">Transmembrane</keyword>
<feature type="domain" description="Peptidase C1A papain C-terminal" evidence="5">
    <location>
        <begin position="98"/>
        <end position="402"/>
    </location>
</feature>
<dbReference type="PROSITE" id="PS00639">
    <property type="entry name" value="THIOL_PROTEASE_HIS"/>
    <property type="match status" value="1"/>
</dbReference>
<dbReference type="InterPro" id="IPR025661">
    <property type="entry name" value="Pept_asp_AS"/>
</dbReference>
<evidence type="ECO:0000256" key="1">
    <source>
        <dbReference type="ARBA" id="ARBA00008455"/>
    </source>
</evidence>
<evidence type="ECO:0000256" key="3">
    <source>
        <dbReference type="SAM" id="MobiDB-lite"/>
    </source>
</evidence>
<dbReference type="GO" id="GO:0006508">
    <property type="term" value="P:proteolysis"/>
    <property type="evidence" value="ECO:0007669"/>
    <property type="project" value="InterPro"/>
</dbReference>
<evidence type="ECO:0000256" key="2">
    <source>
        <dbReference type="ARBA" id="ARBA00023157"/>
    </source>
</evidence>
<dbReference type="InterPro" id="IPR000668">
    <property type="entry name" value="Peptidase_C1A_C"/>
</dbReference>